<dbReference type="GO" id="GO:0005730">
    <property type="term" value="C:nucleolus"/>
    <property type="evidence" value="ECO:0007669"/>
    <property type="project" value="TreeGrafter"/>
</dbReference>
<feature type="domain" description="Nucleolar 27S pre-rRNA processing Urb2/Npa2 C-terminal" evidence="2">
    <location>
        <begin position="1571"/>
        <end position="1786"/>
    </location>
</feature>
<sequence>MTSLKKSTDTSSKKRKHDENEKPQQQQTDNIEKKVKIDNKPSAVNSSNASASILALLNTTTSNSGKGAGWEGATPIESLSVGELVSSLTGRQHNLRIVVAEYIDSLPKLIGFPEKSSYLLNWTLDNLSKSFVNWKQPEKAQQLIEKNIEPLCFEQRYWTLLESLSNKQYKIIQQQLQQQDQDQQQQQQQQDSTNNIKLSVEYLTFFFEILLNSIRNLNSKLSSNSNSSNNNSSSAQSKKKKAVNVPYLITSSPPPPKVLLEITQRILPSVISFYSSEDVLKEIPALLENAIPIIIVHLGDIDETMADSEKTEYLNTVFDLFNSLFNYILNQVKLGTNSKTLFTVILNQLLPSILMLLDTLETLIKTNSTFSDHCLIAHQLLTTIQYLLKWSLYHPDSHWDSYPQFLFHDWLKKANNSKDSKDTKSASKEKTKTDKEKEKQSSVDKEQQQFQCTLVFERISQLLVNKENVAVVSLNDKSMSDIVASHLDKFLEYFIEQVRSISTRFSTAQWFEGDSKEEHMLEFGYFRKIFNMLDSNKALLEKNPSYYTCLARILNKVSEFNIFYTSNQPQTQYLTAIANQYSQLLLQSTGSTKKASAPLATPVVSGVYLCLAQIPKISHLIIESKITDILSHCWSNQQTEGLENYDLLVGSLMDCYFSIRQMDTLLSKVFSSISNGKIRKFNDTAFFVGAFHNAKHLERLFAELPFGQVPIIWNLFLDEYKDNYLVQINEPDDDIRDPLLAQRLTRFVALWVSFFDSIKISSFVYKMVLQLLPNTYAFVVDPLLNEISKSKSKKKKASDSAILPLLLKLYSSFLQVHSFINRQTIIKEGKGGENDFGYHPQQFYYYQLCEKELEFSKVVEYICNTQQADMFLDMVNTELFVQRIQQLHSILSSVSLIRYQRTQRTPSFGKICVSSYEENTFSPQDIETEITDIVAHVLSTFISKAIDKCQQDDNLAQALSLSLFNITTELESVYLKSKLLVSHISTWCDYASTESIQAVLGIIVSPIKKSNKSTTVTIKSIFHSLLTNPMFFELKVFQKALPYVLSTLQANLMKSLVKNKKVSEKIQDIYTSIKNLIIDSPTAASYAEIIADIKSCFEKTKLSSTDVAMDQQAQWEDLIWLVSLAPSFHPQYFPIEMVGPLVLSAIVVDNLATVLLKGSNAIPEHFYQLVLSTRKFTKFAFEKDQSRLVQIIPMETWINMIVHSNMYSSRELAYPILYTSLEIQYLYNNELWEHSPMELKKLTEKIMNLKDCADIQLYLISTIFQSISNFDVTKTNASNSTTSSVSMGDKPNASTALPPDLTKVLSGVETRIKDFITSVLAQTNATIGQYLIQHQPEFMCSVYYHRYAIFNNDIRFGVPSELASTLSALVSKVGVFISSLNNQESTTSLTQLSLMLQISLISLVDLYSRIYSKISPPISSVESLHILSLLTHMQSCYADDSKLYKMISSSIIIFIQTNNQLGYLLNSIINLMESPIEKIQLNSFQLLFHFISAVVGTKRINLLKNPLKLVCHIVNIINQTQSQNIIISALNLLSKLMSINSIDSKGECIPIILCIMNTFENPFIFSTPLKSIHSFHVEAISSCPMTLFTKDDNCNNISKNSITNDIFNSIYRLLYIVQKYKNDNLINYLPAFVSCLRYLLYSIANQNNDPNEKTLKKMARLFELLSSNKKSEIYFQSLIVDYVQLVKYSTTITPSSSSTSNNNKNNSNNNSSGAAGNILKKKQFVGPQYYLSTESRSTLLPGIFSLIEKCDSNNNKELFTALDDTSRGIFQTLIDQYQSSFKYTGK</sequence>
<dbReference type="PANTHER" id="PTHR15682">
    <property type="entry name" value="UNHEALTHY RIBOSOME BIOGENESIS PROTEIN 2 HOMOLOG"/>
    <property type="match status" value="1"/>
</dbReference>
<reference evidence="3" key="1">
    <citation type="submission" date="2020-01" db="EMBL/GenBank/DDBJ databases">
        <title>Development of genomics and gene disruption for Polysphondylium violaceum indicates a role for the polyketide synthase stlB in stalk morphogenesis.</title>
        <authorList>
            <person name="Narita B."/>
            <person name="Kawabe Y."/>
            <person name="Kin K."/>
            <person name="Saito T."/>
            <person name="Gibbs R."/>
            <person name="Kuspa A."/>
            <person name="Muzny D."/>
            <person name="Queller D."/>
            <person name="Richards S."/>
            <person name="Strassman J."/>
            <person name="Sucgang R."/>
            <person name="Worley K."/>
            <person name="Schaap P."/>
        </authorList>
    </citation>
    <scope>NUCLEOTIDE SEQUENCE</scope>
    <source>
        <strain evidence="3">QSvi11</strain>
    </source>
</reference>
<dbReference type="PANTHER" id="PTHR15682:SF2">
    <property type="entry name" value="UNHEALTHY RIBOSOME BIOGENESIS PROTEIN 2 HOMOLOG"/>
    <property type="match status" value="1"/>
</dbReference>
<feature type="region of interest" description="Disordered" evidence="1">
    <location>
        <begin position="416"/>
        <end position="442"/>
    </location>
</feature>
<gene>
    <name evidence="3" type="ORF">CYY_005453</name>
</gene>
<organism evidence="3 4">
    <name type="scientific">Polysphondylium violaceum</name>
    <dbReference type="NCBI Taxonomy" id="133409"/>
    <lineage>
        <taxon>Eukaryota</taxon>
        <taxon>Amoebozoa</taxon>
        <taxon>Evosea</taxon>
        <taxon>Eumycetozoa</taxon>
        <taxon>Dictyostelia</taxon>
        <taxon>Dictyosteliales</taxon>
        <taxon>Dictyosteliaceae</taxon>
        <taxon>Polysphondylium</taxon>
    </lineage>
</organism>
<dbReference type="EMBL" id="AJWJ01000218">
    <property type="protein sequence ID" value="KAF2073226.1"/>
    <property type="molecule type" value="Genomic_DNA"/>
</dbReference>
<dbReference type="InterPro" id="IPR052609">
    <property type="entry name" value="Ribosome_Biogenesis_Reg"/>
</dbReference>
<dbReference type="InterPro" id="IPR018849">
    <property type="entry name" value="Urb2/Npa2_C"/>
</dbReference>
<protein>
    <recommendedName>
        <fullName evidence="2">Nucleolar 27S pre-rRNA processing Urb2/Npa2 C-terminal domain-containing protein</fullName>
    </recommendedName>
</protein>
<feature type="compositionally biased region" description="Basic and acidic residues" evidence="1">
    <location>
        <begin position="1"/>
        <end position="22"/>
    </location>
</feature>
<dbReference type="GO" id="GO:0042254">
    <property type="term" value="P:ribosome biogenesis"/>
    <property type="evidence" value="ECO:0007669"/>
    <property type="project" value="TreeGrafter"/>
</dbReference>
<keyword evidence="4" id="KW-1185">Reference proteome</keyword>
<feature type="compositionally biased region" description="Low complexity" evidence="1">
    <location>
        <begin position="1695"/>
        <end position="1712"/>
    </location>
</feature>
<feature type="region of interest" description="Disordered" evidence="1">
    <location>
        <begin position="1"/>
        <end position="45"/>
    </location>
</feature>
<evidence type="ECO:0000313" key="4">
    <source>
        <dbReference type="Proteomes" id="UP000695562"/>
    </source>
</evidence>
<feature type="region of interest" description="Disordered" evidence="1">
    <location>
        <begin position="1692"/>
        <end position="1715"/>
    </location>
</feature>
<dbReference type="Pfam" id="PF10441">
    <property type="entry name" value="Urb2"/>
    <property type="match status" value="1"/>
</dbReference>
<evidence type="ECO:0000259" key="2">
    <source>
        <dbReference type="Pfam" id="PF10441"/>
    </source>
</evidence>
<evidence type="ECO:0000256" key="1">
    <source>
        <dbReference type="SAM" id="MobiDB-lite"/>
    </source>
</evidence>
<dbReference type="OrthoDB" id="160374at2759"/>
<evidence type="ECO:0000313" key="3">
    <source>
        <dbReference type="EMBL" id="KAF2073226.1"/>
    </source>
</evidence>
<accession>A0A8J4Q323</accession>
<feature type="compositionally biased region" description="Basic and acidic residues" evidence="1">
    <location>
        <begin position="30"/>
        <end position="39"/>
    </location>
</feature>
<dbReference type="Proteomes" id="UP000695562">
    <property type="component" value="Unassembled WGS sequence"/>
</dbReference>
<name>A0A8J4Q323_9MYCE</name>
<proteinExistence type="predicted"/>
<comment type="caution">
    <text evidence="3">The sequence shown here is derived from an EMBL/GenBank/DDBJ whole genome shotgun (WGS) entry which is preliminary data.</text>
</comment>